<keyword evidence="1" id="KW-0547">Nucleotide-binding</keyword>
<sequence length="429" mass="48051">MDGTSPVAFVVLLDRFPTYKGKFISVTTFISGPGDPTQRGSNRFAAVEVGTVKSYRRWKKDLEQLAKSMQRLPGMPCRIDFSDIKKATKNFDGTMKLGSGTFGSVYRCRLPAAPETGRPEMEVAVKKFTRNEDRRFDDFLEEVSVINRLRHKNIVPLIGKVLGTGRKTRMPSGWSYHGGEPLLIFELMPNGSLDQHLFHLRTPILLWDTRYAIVRDIATGLHYVHHEYEPTVLHRDIKASNIMLDSTFGARLGDFGIACTVPLDRNSVTGLAGTQGYIAPEYACSYRATRETDIYAFGVVVLEIVTSRRALDRDVPSEGHITDWIWRFHWEGKLLDAMDPVLAMAGFDDDDAKRLMLLGLACTNPNPSNRPSMAEVVQVITKLKLPPTVPPKKPTFVWPPQGWNSLSSYFSTETSTIYASGSSTKARQV</sequence>
<dbReference type="SUPFAM" id="SSF56112">
    <property type="entry name" value="Protein kinase-like (PK-like)"/>
    <property type="match status" value="1"/>
</dbReference>
<dbReference type="InterPro" id="IPR008271">
    <property type="entry name" value="Ser/Thr_kinase_AS"/>
</dbReference>
<reference evidence="2" key="1">
    <citation type="submission" date="2015-06" db="UniProtKB">
        <authorList>
            <consortium name="EnsemblPlants"/>
        </authorList>
    </citation>
    <scope>IDENTIFICATION</scope>
</reference>
<accession>M8CCG0</accession>
<dbReference type="InterPro" id="IPR011009">
    <property type="entry name" value="Kinase-like_dom_sf"/>
</dbReference>
<dbReference type="SMART" id="SM00220">
    <property type="entry name" value="S_TKc"/>
    <property type="match status" value="1"/>
</dbReference>
<dbReference type="Gene3D" id="3.30.200.20">
    <property type="entry name" value="Phosphorylase Kinase, domain 1"/>
    <property type="match status" value="1"/>
</dbReference>
<evidence type="ECO:0000256" key="1">
    <source>
        <dbReference type="RuleBase" id="RU000304"/>
    </source>
</evidence>
<keyword evidence="1" id="KW-0723">Serine/threonine-protein kinase</keyword>
<keyword evidence="1" id="KW-0067">ATP-binding</keyword>
<dbReference type="InterPro" id="IPR000719">
    <property type="entry name" value="Prot_kinase_dom"/>
</dbReference>
<dbReference type="InterPro" id="IPR017441">
    <property type="entry name" value="Protein_kinase_ATP_BS"/>
</dbReference>
<dbReference type="PANTHER" id="PTHR27007">
    <property type="match status" value="1"/>
</dbReference>
<dbReference type="EnsemblPlants" id="EMT31818">
    <property type="protein sequence ID" value="EMT31818"/>
    <property type="gene ID" value="F775_18689"/>
</dbReference>
<dbReference type="PROSITE" id="PS50011">
    <property type="entry name" value="PROTEIN_KINASE_DOM"/>
    <property type="match status" value="1"/>
</dbReference>
<dbReference type="InterPro" id="IPR050528">
    <property type="entry name" value="L-type_Lectin-RKs"/>
</dbReference>
<comment type="similarity">
    <text evidence="1">Belongs to the protein kinase superfamily.</text>
</comment>
<dbReference type="Gene3D" id="1.10.510.10">
    <property type="entry name" value="Transferase(Phosphotransferase) domain 1"/>
    <property type="match status" value="1"/>
</dbReference>
<proteinExistence type="inferred from homology"/>
<dbReference type="PROSITE" id="PS00108">
    <property type="entry name" value="PROTEIN_KINASE_ST"/>
    <property type="match status" value="1"/>
</dbReference>
<dbReference type="FunFam" id="1.10.510.10:FF:000444">
    <property type="entry name" value="probable L-type lectin-domain containing receptor kinase S.5"/>
    <property type="match status" value="1"/>
</dbReference>
<dbReference type="GO" id="GO:0005524">
    <property type="term" value="F:ATP binding"/>
    <property type="evidence" value="ECO:0007669"/>
    <property type="project" value="UniProtKB-UniRule"/>
</dbReference>
<name>M8CCG0_AEGTA</name>
<evidence type="ECO:0000313" key="2">
    <source>
        <dbReference type="EnsemblPlants" id="EMT31818"/>
    </source>
</evidence>
<dbReference type="PROSITE" id="PS00107">
    <property type="entry name" value="PROTEIN_KINASE_ATP"/>
    <property type="match status" value="1"/>
</dbReference>
<organism evidence="2">
    <name type="scientific">Aegilops tauschii</name>
    <name type="common">Tausch's goatgrass</name>
    <name type="synonym">Aegilops squarrosa</name>
    <dbReference type="NCBI Taxonomy" id="37682"/>
    <lineage>
        <taxon>Eukaryota</taxon>
        <taxon>Viridiplantae</taxon>
        <taxon>Streptophyta</taxon>
        <taxon>Embryophyta</taxon>
        <taxon>Tracheophyta</taxon>
        <taxon>Spermatophyta</taxon>
        <taxon>Magnoliopsida</taxon>
        <taxon>Liliopsida</taxon>
        <taxon>Poales</taxon>
        <taxon>Poaceae</taxon>
        <taxon>BOP clade</taxon>
        <taxon>Pooideae</taxon>
        <taxon>Triticodae</taxon>
        <taxon>Triticeae</taxon>
        <taxon>Triticinae</taxon>
        <taxon>Aegilops</taxon>
    </lineage>
</organism>
<dbReference type="GO" id="GO:0004674">
    <property type="term" value="F:protein serine/threonine kinase activity"/>
    <property type="evidence" value="ECO:0007669"/>
    <property type="project" value="UniProtKB-KW"/>
</dbReference>
<keyword evidence="1" id="KW-0808">Transferase</keyword>
<protein>
    <submittedName>
        <fullName evidence="2">Lectin-domain containing receptor kinase A4.3</fullName>
    </submittedName>
</protein>
<keyword evidence="1" id="KW-0418">Kinase</keyword>
<dbReference type="Pfam" id="PF00069">
    <property type="entry name" value="Pkinase"/>
    <property type="match status" value="1"/>
</dbReference>
<dbReference type="AlphaFoldDB" id="M8CCG0"/>